<accession>J9FGU2</accession>
<sequence length="640" mass="70662">MGSMLFAAACSDDDPVESGKPGEGSSPEPTEIVDLGAKGTANSYIVNKAGTYALDATIMGNGVSTKGMTAMKMNPASAELLWQDVVGLITNVKLEDGKVIFTASGNEGNASIAIKDAAGKILWSWHIWSTVYMPEVEFQAMNGVNWMNRNLGATTAQWDESGKVKGLFYQWGRKDPFPSLVGWDDNGAFPEIYDIEGKKITPFTTEVVDADMNMDNAIQNPTLYYGGLRGEDGKGPYDWYTGLDYSKQNDFLWETEAEKGKTMFDPCPPGWRVPKSSAFYGLNNNNFVVADNDLGRVHESIGYFPAAGQRGFEGGIWTGIGFGGDYWSSTSDTEGRVRTLHFIEGAVNPRGRNYRAAGMPIRCVSEAQSGEVPEPGTEYDIDIQADRYIADAAGYKANDGLDGSANYYIALANVSVTLADVGGTQQYVPEKNGELIFLDLYGKNSEDENFAIIPEGKYELGSVMNEGIATTDFTLSRYLAEDGKTLIHRKYKAGHIDVTHLDAFKRMYKIEAELTSVENESVHLIYEGELVLMNRGETSIATVIENPVNTTFEMADAIYHHTSKTEGYDRYSVNLYQGEMKGNVLTNGYCMHIDLFSEALSPKRTCRLRKESITLLQEKILSRPIIRKGIWPAFLEYLFI</sequence>
<proteinExistence type="predicted"/>
<reference evidence="1" key="1">
    <citation type="journal article" date="2012" name="PLoS ONE">
        <title>Gene sets for utilization of primary and secondary nutrition supplies in the distal gut of endangered iberian lynx.</title>
        <authorList>
            <person name="Alcaide M."/>
            <person name="Messina E."/>
            <person name="Richter M."/>
            <person name="Bargiela R."/>
            <person name="Peplies J."/>
            <person name="Huws S.A."/>
            <person name="Newbold C.J."/>
            <person name="Golyshin P.N."/>
            <person name="Simon M.A."/>
            <person name="Lopez G."/>
            <person name="Yakimov M.M."/>
            <person name="Ferrer M."/>
        </authorList>
    </citation>
    <scope>NUCLEOTIDE SEQUENCE</scope>
</reference>
<dbReference type="AlphaFoldDB" id="J9FGU2"/>
<dbReference type="EMBL" id="AMCI01006851">
    <property type="protein sequence ID" value="EJW93648.1"/>
    <property type="molecule type" value="Genomic_DNA"/>
</dbReference>
<name>J9FGU2_9ZZZZ</name>
<evidence type="ECO:0000313" key="1">
    <source>
        <dbReference type="EMBL" id="EJW93648.1"/>
    </source>
</evidence>
<organism evidence="1">
    <name type="scientific">gut metagenome</name>
    <dbReference type="NCBI Taxonomy" id="749906"/>
    <lineage>
        <taxon>unclassified sequences</taxon>
        <taxon>metagenomes</taxon>
        <taxon>organismal metagenomes</taxon>
    </lineage>
</organism>
<comment type="caution">
    <text evidence="1">The sequence shown here is derived from an EMBL/GenBank/DDBJ whole genome shotgun (WGS) entry which is preliminary data.</text>
</comment>
<gene>
    <name evidence="1" type="ORF">EVA_18244</name>
</gene>
<protein>
    <submittedName>
        <fullName evidence="1">Uncharacterized protein</fullName>
    </submittedName>
</protein>